<organism evidence="4 5">
    <name type="scientific">Thermonema lapsum</name>
    <dbReference type="NCBI Taxonomy" id="28195"/>
    <lineage>
        <taxon>Bacteria</taxon>
        <taxon>Pseudomonadati</taxon>
        <taxon>Bacteroidota</taxon>
        <taxon>Cytophagia</taxon>
        <taxon>Cytophagales</taxon>
        <taxon>Thermonemataceae</taxon>
        <taxon>Thermonema</taxon>
    </lineage>
</organism>
<dbReference type="RefSeq" id="WP_208409616.1">
    <property type="nucleotide sequence ID" value="NZ_JAASRN010000001.1"/>
</dbReference>
<dbReference type="InterPro" id="IPR026289">
    <property type="entry name" value="SBP_TakP-like"/>
</dbReference>
<dbReference type="PANTHER" id="PTHR33376:SF5">
    <property type="entry name" value="EXTRACYTOPLASMIC SOLUTE RECEPTOR PROTEIN"/>
    <property type="match status" value="1"/>
</dbReference>
<keyword evidence="5" id="KW-1185">Reference proteome</keyword>
<dbReference type="GO" id="GO:0055085">
    <property type="term" value="P:transmembrane transport"/>
    <property type="evidence" value="ECO:0007669"/>
    <property type="project" value="InterPro"/>
</dbReference>
<gene>
    <name evidence="4" type="ORF">FHS56_000606</name>
</gene>
<name>A0A846MNZ2_9BACT</name>
<dbReference type="EMBL" id="JAASRN010000001">
    <property type="protein sequence ID" value="NIK73120.1"/>
    <property type="molecule type" value="Genomic_DNA"/>
</dbReference>
<feature type="binding site" evidence="3">
    <location>
        <position position="241"/>
    </location>
    <ligand>
        <name>Na(+)</name>
        <dbReference type="ChEBI" id="CHEBI:29101"/>
    </ligand>
</feature>
<protein>
    <submittedName>
        <fullName evidence="4">TRAP-type mannitol/chloroaromatic compound transport system substrate-binding protein</fullName>
    </submittedName>
</protein>
<evidence type="ECO:0000256" key="3">
    <source>
        <dbReference type="PIRSR" id="PIRSR039026-2"/>
    </source>
</evidence>
<reference evidence="4 5" key="1">
    <citation type="submission" date="2020-03" db="EMBL/GenBank/DDBJ databases">
        <title>Genomic Encyclopedia of Type Strains, Phase IV (KMG-IV): sequencing the most valuable type-strain genomes for metagenomic binning, comparative biology and taxonomic classification.</title>
        <authorList>
            <person name="Goeker M."/>
        </authorList>
    </citation>
    <scope>NUCLEOTIDE SEQUENCE [LARGE SCALE GENOMIC DNA]</scope>
    <source>
        <strain evidence="4 5">DSM 5718</strain>
    </source>
</reference>
<sequence length="385" mass="42614">MKGKKNKNRSMPSRRAFLKKGLQSLAAGSLLGVAACRQDLKQAAGVEQLNEAHSGESIEWIAATTWPPNFPILGEGVQLFAKQVEIMSAGRLKIKVYGGGELIPPLEVFDAVSNGSIQIGHGAAYYWSGKIPAANFFAAVPFGFNAQQMNTWLISGGGWQLWQEIYAPYNIIPFPAGNTGVQMGGWFKREINSPADLKGLKMRIPGLGGKVLDRMGGAAVQIAGSEIYTSLERGVIDAAEWIGPYHDYTLGFHKIARYYYYPGWHEPGATLELLVNKQAFESLPASLQEIVRNAALRANLWMLSEFEAKNAEYLEKIVSEGKVELRSYPSEVMRALQSTTRQLLEELAEQDATTRKVWTHVQSFKQKMKGWNQISEAAILPYLQS</sequence>
<dbReference type="NCBIfam" id="NF037995">
    <property type="entry name" value="TRAP_S1"/>
    <property type="match status" value="1"/>
</dbReference>
<dbReference type="Pfam" id="PF03480">
    <property type="entry name" value="DctP"/>
    <property type="match status" value="1"/>
</dbReference>
<proteinExistence type="predicted"/>
<comment type="caution">
    <text evidence="4">The sequence shown here is derived from an EMBL/GenBank/DDBJ whole genome shotgun (WGS) entry which is preliminary data.</text>
</comment>
<dbReference type="PIRSF" id="PIRSF039026">
    <property type="entry name" value="SiaP"/>
    <property type="match status" value="1"/>
</dbReference>
<evidence type="ECO:0000256" key="2">
    <source>
        <dbReference type="PIRSR" id="PIRSR039026-1"/>
    </source>
</evidence>
<feature type="binding site" evidence="2">
    <location>
        <position position="203"/>
    </location>
    <ligand>
        <name>substrate</name>
    </ligand>
</feature>
<dbReference type="Gene3D" id="3.40.190.170">
    <property type="entry name" value="Bacterial extracellular solute-binding protein, family 7"/>
    <property type="match status" value="1"/>
</dbReference>
<evidence type="ECO:0000256" key="1">
    <source>
        <dbReference type="ARBA" id="ARBA00022729"/>
    </source>
</evidence>
<feature type="binding site" evidence="3">
    <location>
        <position position="266"/>
    </location>
    <ligand>
        <name>substrate</name>
    </ligand>
</feature>
<accession>A0A846MNZ2</accession>
<keyword evidence="1" id="KW-0732">Signal</keyword>
<dbReference type="InterPro" id="IPR018389">
    <property type="entry name" value="DctP_fam"/>
</dbReference>
<feature type="binding site" evidence="3">
    <location>
        <position position="240"/>
    </location>
    <ligand>
        <name>substrate</name>
    </ligand>
</feature>
<dbReference type="PANTHER" id="PTHR33376">
    <property type="match status" value="1"/>
</dbReference>
<dbReference type="AlphaFoldDB" id="A0A846MNZ2"/>
<dbReference type="GO" id="GO:0046872">
    <property type="term" value="F:metal ion binding"/>
    <property type="evidence" value="ECO:0007669"/>
    <property type="project" value="UniProtKB-KW"/>
</dbReference>
<dbReference type="InterPro" id="IPR006311">
    <property type="entry name" value="TAT_signal"/>
</dbReference>
<dbReference type="PROSITE" id="PS51318">
    <property type="entry name" value="TAT"/>
    <property type="match status" value="1"/>
</dbReference>
<dbReference type="Proteomes" id="UP000537126">
    <property type="component" value="Unassembled WGS sequence"/>
</dbReference>
<evidence type="ECO:0000313" key="4">
    <source>
        <dbReference type="EMBL" id="NIK73120.1"/>
    </source>
</evidence>
<dbReference type="InterPro" id="IPR038404">
    <property type="entry name" value="TRAP_DctP_sf"/>
</dbReference>
<evidence type="ECO:0000313" key="5">
    <source>
        <dbReference type="Proteomes" id="UP000537126"/>
    </source>
</evidence>
<dbReference type="Gene3D" id="3.40.190.10">
    <property type="entry name" value="Periplasmic binding protein-like II"/>
    <property type="match status" value="1"/>
</dbReference>
<dbReference type="GO" id="GO:0031317">
    <property type="term" value="C:tripartite ATP-independent periplasmic transporter complex"/>
    <property type="evidence" value="ECO:0007669"/>
    <property type="project" value="InterPro"/>
</dbReference>
<keyword evidence="3" id="KW-0479">Metal-binding</keyword>
<feature type="binding site" evidence="2">
    <location>
        <position position="182"/>
    </location>
    <ligand>
        <name>substrate</name>
    </ligand>
</feature>